<feature type="domain" description="Phenol hydroxylase-like C-terminal dimerisation" evidence="7">
    <location>
        <begin position="477"/>
        <end position="691"/>
    </location>
</feature>
<proteinExistence type="inferred from homology"/>
<evidence type="ECO:0000259" key="7">
    <source>
        <dbReference type="Pfam" id="PF07976"/>
    </source>
</evidence>
<evidence type="ECO:0008006" key="10">
    <source>
        <dbReference type="Google" id="ProtNLM"/>
    </source>
</evidence>
<feature type="domain" description="FAD-binding" evidence="6">
    <location>
        <begin position="13"/>
        <end position="91"/>
    </location>
</feature>
<accession>A0AA39CH32</accession>
<dbReference type="AlphaFoldDB" id="A0AA39CH32"/>
<feature type="region of interest" description="Disordered" evidence="5">
    <location>
        <begin position="182"/>
        <end position="203"/>
    </location>
</feature>
<dbReference type="InterPro" id="IPR050641">
    <property type="entry name" value="RIFMO-like"/>
</dbReference>
<evidence type="ECO:0000256" key="5">
    <source>
        <dbReference type="SAM" id="MobiDB-lite"/>
    </source>
</evidence>
<keyword evidence="2" id="KW-0285">Flavoprotein</keyword>
<evidence type="ECO:0000313" key="9">
    <source>
        <dbReference type="Proteomes" id="UP001172673"/>
    </source>
</evidence>
<protein>
    <recommendedName>
        <fullName evidence="10">Phenol 2-monooxygenase</fullName>
    </recommendedName>
</protein>
<dbReference type="Proteomes" id="UP001172673">
    <property type="component" value="Unassembled WGS sequence"/>
</dbReference>
<dbReference type="GO" id="GO:0071949">
    <property type="term" value="F:FAD binding"/>
    <property type="evidence" value="ECO:0007669"/>
    <property type="project" value="InterPro"/>
</dbReference>
<feature type="compositionally biased region" description="Polar residues" evidence="5">
    <location>
        <begin position="189"/>
        <end position="199"/>
    </location>
</feature>
<dbReference type="PRINTS" id="PR00420">
    <property type="entry name" value="RNGMNOXGNASE"/>
</dbReference>
<dbReference type="PANTHER" id="PTHR43004">
    <property type="entry name" value="TRK SYSTEM POTASSIUM UPTAKE PROTEIN"/>
    <property type="match status" value="1"/>
</dbReference>
<reference evidence="8" key="1">
    <citation type="submission" date="2022-10" db="EMBL/GenBank/DDBJ databases">
        <title>Culturing micro-colonial fungi from biological soil crusts in the Mojave desert and describing Neophaeococcomyces mojavensis, and introducing the new genera and species Taxawa tesnikishii.</title>
        <authorList>
            <person name="Kurbessoian T."/>
            <person name="Stajich J.E."/>
        </authorList>
    </citation>
    <scope>NUCLEOTIDE SEQUENCE</scope>
    <source>
        <strain evidence="8">TK_41</strain>
    </source>
</reference>
<dbReference type="EMBL" id="JAPDRK010000010">
    <property type="protein sequence ID" value="KAJ9608456.1"/>
    <property type="molecule type" value="Genomic_DNA"/>
</dbReference>
<dbReference type="InterPro" id="IPR012941">
    <property type="entry name" value="Phe_hydrox_C_dim_dom"/>
</dbReference>
<evidence type="ECO:0000256" key="3">
    <source>
        <dbReference type="ARBA" id="ARBA00022827"/>
    </source>
</evidence>
<dbReference type="Gene3D" id="3.40.30.20">
    <property type="match status" value="1"/>
</dbReference>
<keyword evidence="3" id="KW-0274">FAD</keyword>
<dbReference type="Gene3D" id="3.50.50.60">
    <property type="entry name" value="FAD/NAD(P)-binding domain"/>
    <property type="match status" value="1"/>
</dbReference>
<dbReference type="CDD" id="cd02979">
    <property type="entry name" value="PHOX_C"/>
    <property type="match status" value="1"/>
</dbReference>
<keyword evidence="4" id="KW-0560">Oxidoreductase</keyword>
<evidence type="ECO:0000256" key="1">
    <source>
        <dbReference type="ARBA" id="ARBA00007801"/>
    </source>
</evidence>
<dbReference type="Pfam" id="PF01494">
    <property type="entry name" value="FAD_binding_3"/>
    <property type="match status" value="2"/>
</dbReference>
<organism evidence="8 9">
    <name type="scientific">Cladophialophora chaetospira</name>
    <dbReference type="NCBI Taxonomy" id="386627"/>
    <lineage>
        <taxon>Eukaryota</taxon>
        <taxon>Fungi</taxon>
        <taxon>Dikarya</taxon>
        <taxon>Ascomycota</taxon>
        <taxon>Pezizomycotina</taxon>
        <taxon>Eurotiomycetes</taxon>
        <taxon>Chaetothyriomycetidae</taxon>
        <taxon>Chaetothyriales</taxon>
        <taxon>Herpotrichiellaceae</taxon>
        <taxon>Cladophialophora</taxon>
    </lineage>
</organism>
<dbReference type="InterPro" id="IPR036249">
    <property type="entry name" value="Thioredoxin-like_sf"/>
</dbReference>
<dbReference type="GO" id="GO:0016709">
    <property type="term" value="F:oxidoreductase activity, acting on paired donors, with incorporation or reduction of molecular oxygen, NAD(P)H as one donor, and incorporation of one atom of oxygen"/>
    <property type="evidence" value="ECO:0007669"/>
    <property type="project" value="UniProtKB-ARBA"/>
</dbReference>
<evidence type="ECO:0000313" key="8">
    <source>
        <dbReference type="EMBL" id="KAJ9608456.1"/>
    </source>
</evidence>
<feature type="domain" description="FAD-binding" evidence="6">
    <location>
        <begin position="219"/>
        <end position="434"/>
    </location>
</feature>
<gene>
    <name evidence="8" type="ORF">H2200_007444</name>
</gene>
<comment type="caution">
    <text evidence="8">The sequence shown here is derived from an EMBL/GenBank/DDBJ whole genome shotgun (WGS) entry which is preliminary data.</text>
</comment>
<comment type="similarity">
    <text evidence="1">Belongs to the PheA/TfdB FAD monooxygenase family.</text>
</comment>
<dbReference type="Pfam" id="PF07976">
    <property type="entry name" value="Phe_hydrox_dim"/>
    <property type="match status" value="1"/>
</dbReference>
<sequence>MAQGTDSADGRSEVDVLIVGAGPAGLMMANWMSRCGIRSRIVDKRGTKIFNGQADGLQCRTLEIFDSFDFGHRAWIESNHMLEICLWNPDPKTGVIHRSDRIPDTIPNISRFQQVVLHQGRIERFFLDSISENSKRTLKDVPGWEGGIQVEHGVIPTLLEFDDKQAEDNDAYPISVKLRHLTEEESRPKQSATSLNGSGLQDGLFRSNLAQDDTEEMLEKSKALEAKAGKEETVHAKYLLGADGAHSWVRNQLGFKLQGESTDYIWGVLDIVPITDFPDIRMRCAIHSESSGSVMVIPRENKLVRLYIQLTTTENVEGGKKADRSKINPESILASAQRIMSPYKITYRYCDWWTAYQIGQRVGNNFSLKERIFLAGDAVHTHSPKAGQGMNVSMQDAFNLGWKVASVVKGTSTRSILKTYQSERRKIAQDLIDFDHRFSRLFSGRPAKDVLDEEGISMDEFKSAFQKGNLFASGVAVDYGASVIVAKAGDSTEQGDGTEVLGEEKLRVISEQELAKEIKVGMRMPSFKVLNQADARPWHFQELLKSNGTWRVVVFAGNIKSASQKTRLDALGEKLSSPTSFLNRFTPPQKRYDSVIELLAVHSAPRQDVTIFDFPAVFHPWDDTDGWDYWKIFVDDVSYHEGYGDAYKNYGVERETGCAVILRPDQYVAWVGEVDDYESMDKFFSGFMVEQARKGRAMNGGKEGAQLKNNGNGAKLSVTDEAVVGTAAA</sequence>
<dbReference type="PANTHER" id="PTHR43004:SF20">
    <property type="entry name" value="2-MONOOXYGENASE, PUTATIVE (AFU_ORTHOLOGUE AFUA_1G13660)-RELATED"/>
    <property type="match status" value="1"/>
</dbReference>
<dbReference type="SUPFAM" id="SSF51905">
    <property type="entry name" value="FAD/NAD(P)-binding domain"/>
    <property type="match status" value="1"/>
</dbReference>
<name>A0AA39CH32_9EURO</name>
<evidence type="ECO:0000259" key="6">
    <source>
        <dbReference type="Pfam" id="PF01494"/>
    </source>
</evidence>
<dbReference type="InterPro" id="IPR036188">
    <property type="entry name" value="FAD/NAD-bd_sf"/>
</dbReference>
<keyword evidence="9" id="KW-1185">Reference proteome</keyword>
<dbReference type="SUPFAM" id="SSF54373">
    <property type="entry name" value="FAD-linked reductases, C-terminal domain"/>
    <property type="match status" value="1"/>
</dbReference>
<dbReference type="SUPFAM" id="SSF52833">
    <property type="entry name" value="Thioredoxin-like"/>
    <property type="match status" value="1"/>
</dbReference>
<evidence type="ECO:0000256" key="2">
    <source>
        <dbReference type="ARBA" id="ARBA00022630"/>
    </source>
</evidence>
<dbReference type="InterPro" id="IPR002938">
    <property type="entry name" value="FAD-bd"/>
</dbReference>
<dbReference type="Gene3D" id="3.30.9.10">
    <property type="entry name" value="D-Amino Acid Oxidase, subunit A, domain 2"/>
    <property type="match status" value="1"/>
</dbReference>
<evidence type="ECO:0000256" key="4">
    <source>
        <dbReference type="ARBA" id="ARBA00023002"/>
    </source>
</evidence>
<dbReference type="InterPro" id="IPR038220">
    <property type="entry name" value="PHOX_C_sf"/>
</dbReference>